<dbReference type="InterPro" id="IPR013187">
    <property type="entry name" value="F-box-assoc_dom_typ3"/>
</dbReference>
<gene>
    <name evidence="2" type="ORF">OLEA9_A089878</name>
</gene>
<dbReference type="Gramene" id="OE9A089878T1">
    <property type="protein sequence ID" value="OE9A089878C1"/>
    <property type="gene ID" value="OE9A089878"/>
</dbReference>
<dbReference type="Gene3D" id="1.20.1280.50">
    <property type="match status" value="1"/>
</dbReference>
<dbReference type="AlphaFoldDB" id="A0A8S0PYT5"/>
<evidence type="ECO:0000313" key="3">
    <source>
        <dbReference type="Proteomes" id="UP000594638"/>
    </source>
</evidence>
<accession>A0A8S0PYT5</accession>
<dbReference type="InterPro" id="IPR050796">
    <property type="entry name" value="SCF_F-box_component"/>
</dbReference>
<dbReference type="CDD" id="cd22157">
    <property type="entry name" value="F-box_AtFBW1-like"/>
    <property type="match status" value="1"/>
</dbReference>
<dbReference type="InterPro" id="IPR036047">
    <property type="entry name" value="F-box-like_dom_sf"/>
</dbReference>
<proteinExistence type="predicted"/>
<dbReference type="Pfam" id="PF08268">
    <property type="entry name" value="FBA_3"/>
    <property type="match status" value="1"/>
</dbReference>
<name>A0A8S0PYT5_OLEEU</name>
<dbReference type="SMART" id="SM00256">
    <property type="entry name" value="FBOX"/>
    <property type="match status" value="1"/>
</dbReference>
<dbReference type="PANTHER" id="PTHR31672:SF13">
    <property type="entry name" value="F-BOX PROTEIN CPR30-LIKE"/>
    <property type="match status" value="1"/>
</dbReference>
<sequence>MSPSPPLSLSLPPYTNFTVILGVYLPRRLGFGFSLSLYIYIRKLLNLLGFSFNNDFESMSELTEDLLLDVLSRLPVISLLRFRCVSKSWKTTIDSSYFIKLHLNKSIKDVNSHKILAIGRDPSAVNDVIFCIVKFDSGFEFEGVQRIQSPIEKFKETVRFIGSCRFLICLKYTYRKIILWNPSVREHKILPYTDVEIEASRGRKYTQYRYSFGFGYDDLMDDHKVVRLVYDYRNCDYEIKVYSLKLNIWKKIEKFPILISWVSRPSFINGSMNWLVSQTKPTTTTFSTLSLLVLCLRTEVWQLVPLPELFGKYRMPNWEYCHFCSDLTHWMVGHCYSPGHGLWKILEHLKTELSTKLRSLHSDTVFSEIYRHRNWIPLQDKLLSESIEICRWGTFCWVDNLFRLTSS</sequence>
<organism evidence="2 3">
    <name type="scientific">Olea europaea subsp. europaea</name>
    <dbReference type="NCBI Taxonomy" id="158383"/>
    <lineage>
        <taxon>Eukaryota</taxon>
        <taxon>Viridiplantae</taxon>
        <taxon>Streptophyta</taxon>
        <taxon>Embryophyta</taxon>
        <taxon>Tracheophyta</taxon>
        <taxon>Spermatophyta</taxon>
        <taxon>Magnoliopsida</taxon>
        <taxon>eudicotyledons</taxon>
        <taxon>Gunneridae</taxon>
        <taxon>Pentapetalae</taxon>
        <taxon>asterids</taxon>
        <taxon>lamiids</taxon>
        <taxon>Lamiales</taxon>
        <taxon>Oleaceae</taxon>
        <taxon>Oleeae</taxon>
        <taxon>Olea</taxon>
    </lineage>
</organism>
<dbReference type="OrthoDB" id="909284at2759"/>
<keyword evidence="3" id="KW-1185">Reference proteome</keyword>
<comment type="caution">
    <text evidence="2">The sequence shown here is derived from an EMBL/GenBank/DDBJ whole genome shotgun (WGS) entry which is preliminary data.</text>
</comment>
<evidence type="ECO:0000259" key="1">
    <source>
        <dbReference type="PROSITE" id="PS50181"/>
    </source>
</evidence>
<dbReference type="PROSITE" id="PS50181">
    <property type="entry name" value="FBOX"/>
    <property type="match status" value="1"/>
</dbReference>
<dbReference type="InterPro" id="IPR017451">
    <property type="entry name" value="F-box-assoc_interact_dom"/>
</dbReference>
<dbReference type="PANTHER" id="PTHR31672">
    <property type="entry name" value="BNACNNG10540D PROTEIN"/>
    <property type="match status" value="1"/>
</dbReference>
<reference evidence="2 3" key="1">
    <citation type="submission" date="2019-12" db="EMBL/GenBank/DDBJ databases">
        <authorList>
            <person name="Alioto T."/>
            <person name="Alioto T."/>
            <person name="Gomez Garrido J."/>
        </authorList>
    </citation>
    <scope>NUCLEOTIDE SEQUENCE [LARGE SCALE GENOMIC DNA]</scope>
</reference>
<dbReference type="SUPFAM" id="SSF81383">
    <property type="entry name" value="F-box domain"/>
    <property type="match status" value="1"/>
</dbReference>
<dbReference type="Proteomes" id="UP000594638">
    <property type="component" value="Unassembled WGS sequence"/>
</dbReference>
<dbReference type="Pfam" id="PF00646">
    <property type="entry name" value="F-box"/>
    <property type="match status" value="1"/>
</dbReference>
<dbReference type="EMBL" id="CACTIH010000346">
    <property type="protein sequence ID" value="CAA2959798.1"/>
    <property type="molecule type" value="Genomic_DNA"/>
</dbReference>
<dbReference type="InterPro" id="IPR001810">
    <property type="entry name" value="F-box_dom"/>
</dbReference>
<evidence type="ECO:0000313" key="2">
    <source>
        <dbReference type="EMBL" id="CAA2959798.1"/>
    </source>
</evidence>
<protein>
    <submittedName>
        <fullName evidence="2">F-box CPR30</fullName>
    </submittedName>
</protein>
<feature type="domain" description="F-box" evidence="1">
    <location>
        <begin position="56"/>
        <end position="101"/>
    </location>
</feature>
<dbReference type="NCBIfam" id="TIGR01640">
    <property type="entry name" value="F_box_assoc_1"/>
    <property type="match status" value="1"/>
</dbReference>